<dbReference type="Pfam" id="PF21027">
    <property type="entry name" value="Sde0182_C"/>
    <property type="match status" value="1"/>
</dbReference>
<keyword evidence="1" id="KW-1133">Transmembrane helix</keyword>
<evidence type="ECO:0000259" key="2">
    <source>
        <dbReference type="Pfam" id="PF07632"/>
    </source>
</evidence>
<proteinExistence type="predicted"/>
<dbReference type="EMBL" id="JASCXX010000057">
    <property type="protein sequence ID" value="MDI6451805.1"/>
    <property type="molecule type" value="Genomic_DNA"/>
</dbReference>
<dbReference type="RefSeq" id="WP_432212245.1">
    <property type="nucleotide sequence ID" value="NZ_JASCXX010000057.1"/>
</dbReference>
<dbReference type="InterPro" id="IPR048527">
    <property type="entry name" value="Sde182_C"/>
</dbReference>
<dbReference type="Proteomes" id="UP001431776">
    <property type="component" value="Unassembled WGS sequence"/>
</dbReference>
<dbReference type="Gene3D" id="2.60.40.10">
    <property type="entry name" value="Immunoglobulins"/>
    <property type="match status" value="1"/>
</dbReference>
<dbReference type="Pfam" id="PF07632">
    <property type="entry name" value="Sde182_NH-like"/>
    <property type="match status" value="1"/>
</dbReference>
<dbReference type="GO" id="GO:0016799">
    <property type="term" value="F:hydrolase activity, hydrolyzing N-glycosyl compounds"/>
    <property type="evidence" value="ECO:0007669"/>
    <property type="project" value="InterPro"/>
</dbReference>
<dbReference type="SUPFAM" id="SSF53590">
    <property type="entry name" value="Nucleoside hydrolase"/>
    <property type="match status" value="1"/>
</dbReference>
<protein>
    <submittedName>
        <fullName evidence="4">DUF1593 domain-containing protein</fullName>
    </submittedName>
</protein>
<dbReference type="Gene3D" id="3.90.245.10">
    <property type="entry name" value="Ribonucleoside hydrolase-like"/>
    <property type="match status" value="1"/>
</dbReference>
<comment type="caution">
    <text evidence="4">The sequence shown here is derived from an EMBL/GenBank/DDBJ whole genome shotgun (WGS) entry which is preliminary data.</text>
</comment>
<name>A0AAW6U4M2_9BACT</name>
<dbReference type="InterPro" id="IPR011483">
    <property type="entry name" value="Sde182_NH-like"/>
</dbReference>
<reference evidence="4" key="1">
    <citation type="submission" date="2023-05" db="EMBL/GenBank/DDBJ databases">
        <title>Anaerotaeda fermentans gen. nov., sp. nov., a novel anaerobic planctomycete of the new family within the order Sedimentisphaerales isolated from Taman Peninsula, Russia.</title>
        <authorList>
            <person name="Khomyakova M.A."/>
            <person name="Merkel A.Y."/>
            <person name="Slobodkin A.I."/>
        </authorList>
    </citation>
    <scope>NUCLEOTIDE SEQUENCE</scope>
    <source>
        <strain evidence="4">M17dextr</strain>
    </source>
</reference>
<dbReference type="AlphaFoldDB" id="A0AAW6U4M2"/>
<organism evidence="4 5">
    <name type="scientific">Anaerobaca lacustris</name>
    <dbReference type="NCBI Taxonomy" id="3044600"/>
    <lineage>
        <taxon>Bacteria</taxon>
        <taxon>Pseudomonadati</taxon>
        <taxon>Planctomycetota</taxon>
        <taxon>Phycisphaerae</taxon>
        <taxon>Sedimentisphaerales</taxon>
        <taxon>Anaerobacaceae</taxon>
        <taxon>Anaerobaca</taxon>
    </lineage>
</organism>
<feature type="domain" description="Cellulose-binding Sde182 nucleoside hydrolase-like" evidence="2">
    <location>
        <begin position="44"/>
        <end position="311"/>
    </location>
</feature>
<keyword evidence="1" id="KW-0472">Membrane</keyword>
<evidence type="ECO:0000313" key="5">
    <source>
        <dbReference type="Proteomes" id="UP001431776"/>
    </source>
</evidence>
<dbReference type="InterPro" id="IPR013783">
    <property type="entry name" value="Ig-like_fold"/>
</dbReference>
<sequence length="492" mass="55612">MPDRTIVLHDWRFFSIVWGRVVRLVLCIVLCVACVVSSATEKPRVFVLTDIENEPDDAQSMVRFLVYANHHDVEGLVATTSIHQQGRVAPQRIRRIVEAYGKVCDNLERHEPGFPTSEFLLSRVSEGLAVYGMGGVGEGKDSPGSELLIRAADRDDPRPLWVTVWGGPSVLAQALWKVRTTRSTEDLERFVAKLRVYTISDQDDSGPWLRREFSDLFYVASPGFNAGGAYHHATWSGISGDYFHGRFVGADYSLVTNEWLDRNIRRKGPLGAEYPRWEFLMEGDTPSFLNLIDNGLSNPEHPDWGGWGGRYERYTPRMQKWHLQGETRPFWTDAEDEVLGVDGRWHTGNHATIWRWRQAYQNDFAARMDWTIKPYDQANHPPVPRLGHSDRLTAGRGERVNLSAEGSSDPDGDALSYEWFYYNEAGTFPASSARSGQPVPIQDFDQPQAWFTVPTGRVMPPGTGAMHIILAVTDHGTPRLTRYQRVIVTVAP</sequence>
<evidence type="ECO:0000256" key="1">
    <source>
        <dbReference type="SAM" id="Phobius"/>
    </source>
</evidence>
<accession>A0AAW6U4M2</accession>
<feature type="domain" description="Cellulose-binding Sde182 C-terminal" evidence="3">
    <location>
        <begin position="400"/>
        <end position="490"/>
    </location>
</feature>
<gene>
    <name evidence="4" type="ORF">QJ522_22275</name>
</gene>
<keyword evidence="5" id="KW-1185">Reference proteome</keyword>
<dbReference type="InterPro" id="IPR036452">
    <property type="entry name" value="Ribo_hydro-like"/>
</dbReference>
<keyword evidence="1" id="KW-0812">Transmembrane</keyword>
<evidence type="ECO:0000259" key="3">
    <source>
        <dbReference type="Pfam" id="PF21027"/>
    </source>
</evidence>
<feature type="transmembrane region" description="Helical" evidence="1">
    <location>
        <begin position="21"/>
        <end position="39"/>
    </location>
</feature>
<evidence type="ECO:0000313" key="4">
    <source>
        <dbReference type="EMBL" id="MDI6451805.1"/>
    </source>
</evidence>